<evidence type="ECO:0000313" key="2">
    <source>
        <dbReference type="EMBL" id="GJT83440.1"/>
    </source>
</evidence>
<gene>
    <name evidence="2" type="ORF">Tco_1057782</name>
</gene>
<evidence type="ECO:0000259" key="1">
    <source>
        <dbReference type="Pfam" id="PF10551"/>
    </source>
</evidence>
<dbReference type="PANTHER" id="PTHR31973">
    <property type="entry name" value="POLYPROTEIN, PUTATIVE-RELATED"/>
    <property type="match status" value="1"/>
</dbReference>
<name>A0ABQ5H736_9ASTR</name>
<sequence length="289" mass="33631">MKLCNDQDVLQMLKYVDKYKDNDDDVIEDVSEDKWLQKSLRLLGRRKKDAVENDNVVEFSMNQFDMTSYSQESDFLVDPDNMIDDVEMDMAEFRRNIDANAEWVGSKEIVEVVEEGFEDEEVDHEDFDSGSDSEYKGEKKKALKMFNKMNKANAQSSDQLQKQYEVGISKQKVFRAKKIAQERLKGPLKDGFKAGKRDLLVFDGCFLSGTYLGWILTAVGVDPNNGIYTLAYAIVESENKDSWKWFMWKLEGGQMYKEMLWRCAITSTVQRFDKHMDKLKDLREKLKNG</sequence>
<accession>A0ABQ5H736</accession>
<reference evidence="2" key="1">
    <citation type="journal article" date="2022" name="Int. J. Mol. Sci.">
        <title>Draft Genome of Tanacetum Coccineum: Genomic Comparison of Closely Related Tanacetum-Family Plants.</title>
        <authorList>
            <person name="Yamashiro T."/>
            <person name="Shiraishi A."/>
            <person name="Nakayama K."/>
            <person name="Satake H."/>
        </authorList>
    </citation>
    <scope>NUCLEOTIDE SEQUENCE</scope>
</reference>
<keyword evidence="3" id="KW-1185">Reference proteome</keyword>
<proteinExistence type="predicted"/>
<reference evidence="2" key="2">
    <citation type="submission" date="2022-01" db="EMBL/GenBank/DDBJ databases">
        <authorList>
            <person name="Yamashiro T."/>
            <person name="Shiraishi A."/>
            <person name="Satake H."/>
            <person name="Nakayama K."/>
        </authorList>
    </citation>
    <scope>NUCLEOTIDE SEQUENCE</scope>
</reference>
<dbReference type="PANTHER" id="PTHR31973:SF190">
    <property type="entry name" value="MULE TRANSPOSASE DOMAIN-CONTAINING PROTEIN"/>
    <property type="match status" value="1"/>
</dbReference>
<dbReference type="InterPro" id="IPR018289">
    <property type="entry name" value="MULE_transposase_dom"/>
</dbReference>
<protein>
    <submittedName>
        <fullName evidence="2">Transposase, MuDR</fullName>
    </submittedName>
</protein>
<comment type="caution">
    <text evidence="2">The sequence shown here is derived from an EMBL/GenBank/DDBJ whole genome shotgun (WGS) entry which is preliminary data.</text>
</comment>
<dbReference type="Pfam" id="PF10551">
    <property type="entry name" value="MULE"/>
    <property type="match status" value="1"/>
</dbReference>
<evidence type="ECO:0000313" key="3">
    <source>
        <dbReference type="Proteomes" id="UP001151760"/>
    </source>
</evidence>
<feature type="domain" description="MULE transposase" evidence="1">
    <location>
        <begin position="200"/>
        <end position="251"/>
    </location>
</feature>
<dbReference type="EMBL" id="BQNB010019262">
    <property type="protein sequence ID" value="GJT83440.1"/>
    <property type="molecule type" value="Genomic_DNA"/>
</dbReference>
<organism evidence="2 3">
    <name type="scientific">Tanacetum coccineum</name>
    <dbReference type="NCBI Taxonomy" id="301880"/>
    <lineage>
        <taxon>Eukaryota</taxon>
        <taxon>Viridiplantae</taxon>
        <taxon>Streptophyta</taxon>
        <taxon>Embryophyta</taxon>
        <taxon>Tracheophyta</taxon>
        <taxon>Spermatophyta</taxon>
        <taxon>Magnoliopsida</taxon>
        <taxon>eudicotyledons</taxon>
        <taxon>Gunneridae</taxon>
        <taxon>Pentapetalae</taxon>
        <taxon>asterids</taxon>
        <taxon>campanulids</taxon>
        <taxon>Asterales</taxon>
        <taxon>Asteraceae</taxon>
        <taxon>Asteroideae</taxon>
        <taxon>Anthemideae</taxon>
        <taxon>Anthemidinae</taxon>
        <taxon>Tanacetum</taxon>
    </lineage>
</organism>
<dbReference type="Proteomes" id="UP001151760">
    <property type="component" value="Unassembled WGS sequence"/>
</dbReference>